<protein>
    <submittedName>
        <fullName evidence="2">Acetyltransferase</fullName>
    </submittedName>
</protein>
<dbReference type="Proteomes" id="UP000595897">
    <property type="component" value="Chromosome"/>
</dbReference>
<evidence type="ECO:0000313" key="2">
    <source>
        <dbReference type="EMBL" id="BCN29956.1"/>
    </source>
</evidence>
<dbReference type="Gene3D" id="3.40.630.30">
    <property type="match status" value="1"/>
</dbReference>
<dbReference type="PANTHER" id="PTHR43792">
    <property type="entry name" value="GNAT FAMILY, PUTATIVE (AFU_ORTHOLOGUE AFUA_3G00765)-RELATED-RELATED"/>
    <property type="match status" value="1"/>
</dbReference>
<keyword evidence="2" id="KW-0808">Transferase</keyword>
<dbReference type="InterPro" id="IPR000182">
    <property type="entry name" value="GNAT_dom"/>
</dbReference>
<dbReference type="Pfam" id="PF13302">
    <property type="entry name" value="Acetyltransf_3"/>
    <property type="match status" value="1"/>
</dbReference>
<organism evidence="2 3">
    <name type="scientific">Anaeromicropila herbilytica</name>
    <dbReference type="NCBI Taxonomy" id="2785025"/>
    <lineage>
        <taxon>Bacteria</taxon>
        <taxon>Bacillati</taxon>
        <taxon>Bacillota</taxon>
        <taxon>Clostridia</taxon>
        <taxon>Lachnospirales</taxon>
        <taxon>Lachnospiraceae</taxon>
        <taxon>Anaeromicropila</taxon>
    </lineage>
</organism>
<accession>A0A7R7EJW2</accession>
<dbReference type="SUPFAM" id="SSF55729">
    <property type="entry name" value="Acyl-CoA N-acyltransferases (Nat)"/>
    <property type="match status" value="1"/>
</dbReference>
<dbReference type="AlphaFoldDB" id="A0A7R7EJW2"/>
<proteinExistence type="predicted"/>
<name>A0A7R7EJW2_9FIRM</name>
<dbReference type="GO" id="GO:0016747">
    <property type="term" value="F:acyltransferase activity, transferring groups other than amino-acyl groups"/>
    <property type="evidence" value="ECO:0007669"/>
    <property type="project" value="InterPro"/>
</dbReference>
<dbReference type="PROSITE" id="PS51186">
    <property type="entry name" value="GNAT"/>
    <property type="match status" value="1"/>
</dbReference>
<gene>
    <name evidence="2" type="ORF">bsdtb5_12510</name>
</gene>
<dbReference type="EMBL" id="AP024169">
    <property type="protein sequence ID" value="BCN29956.1"/>
    <property type="molecule type" value="Genomic_DNA"/>
</dbReference>
<dbReference type="InterPro" id="IPR051531">
    <property type="entry name" value="N-acetyltransferase"/>
</dbReference>
<reference evidence="2 3" key="1">
    <citation type="submission" date="2020-11" db="EMBL/GenBank/DDBJ databases">
        <title>Draft genome sequencing of a Lachnospiraceae strain isolated from anoxic soil subjected to BSD treatment.</title>
        <authorList>
            <person name="Uek A."/>
            <person name="Tonouchi A."/>
        </authorList>
    </citation>
    <scope>NUCLEOTIDE SEQUENCE [LARGE SCALE GENOMIC DNA]</scope>
    <source>
        <strain evidence="2 3">TB5</strain>
    </source>
</reference>
<evidence type="ECO:0000313" key="3">
    <source>
        <dbReference type="Proteomes" id="UP000595897"/>
    </source>
</evidence>
<sequence>MLYTSRLHLRKFKVKDIDELYKYRNNQECAKYQEWEDTSREYLTQFIEDNKLKQIEDDEIQLAIALKDTDELVGDVYIAKKGKTITLGFTTSPTYQRKGYMYEMLHELISYLWRIYSDYEICGLVHPENDASMRLMEKLGFHKEELIEEWNSQVYVRYNQ</sequence>
<evidence type="ECO:0000259" key="1">
    <source>
        <dbReference type="PROSITE" id="PS51186"/>
    </source>
</evidence>
<dbReference type="PANTHER" id="PTHR43792:SF1">
    <property type="entry name" value="N-ACETYLTRANSFERASE DOMAIN-CONTAINING PROTEIN"/>
    <property type="match status" value="1"/>
</dbReference>
<dbReference type="InterPro" id="IPR016181">
    <property type="entry name" value="Acyl_CoA_acyltransferase"/>
</dbReference>
<keyword evidence="3" id="KW-1185">Reference proteome</keyword>
<dbReference type="KEGG" id="ahb:bsdtb5_12510"/>
<feature type="domain" description="N-acetyltransferase" evidence="1">
    <location>
        <begin position="7"/>
        <end position="160"/>
    </location>
</feature>